<keyword evidence="1" id="KW-0812">Transmembrane</keyword>
<keyword evidence="1" id="KW-0472">Membrane</keyword>
<comment type="caution">
    <text evidence="2">The sequence shown here is derived from an EMBL/GenBank/DDBJ whole genome shotgun (WGS) entry which is preliminary data.</text>
</comment>
<dbReference type="Proteomes" id="UP000574769">
    <property type="component" value="Unassembled WGS sequence"/>
</dbReference>
<keyword evidence="1" id="KW-1133">Transmembrane helix</keyword>
<dbReference type="AlphaFoldDB" id="A0A7W7AI64"/>
<evidence type="ECO:0000313" key="2">
    <source>
        <dbReference type="EMBL" id="MBB4616695.1"/>
    </source>
</evidence>
<evidence type="ECO:0000313" key="3">
    <source>
        <dbReference type="Proteomes" id="UP000574769"/>
    </source>
</evidence>
<name>A0A7W7AI64_9SPHN</name>
<feature type="transmembrane region" description="Helical" evidence="1">
    <location>
        <begin position="28"/>
        <end position="55"/>
    </location>
</feature>
<organism evidence="2 3">
    <name type="scientific">Sphingomonas abaci</name>
    <dbReference type="NCBI Taxonomy" id="237611"/>
    <lineage>
        <taxon>Bacteria</taxon>
        <taxon>Pseudomonadati</taxon>
        <taxon>Pseudomonadota</taxon>
        <taxon>Alphaproteobacteria</taxon>
        <taxon>Sphingomonadales</taxon>
        <taxon>Sphingomonadaceae</taxon>
        <taxon>Sphingomonas</taxon>
    </lineage>
</organism>
<proteinExistence type="predicted"/>
<protein>
    <submittedName>
        <fullName evidence="2">Uncharacterized protein</fullName>
    </submittedName>
</protein>
<gene>
    <name evidence="2" type="ORF">GGQ96_000801</name>
</gene>
<evidence type="ECO:0000256" key="1">
    <source>
        <dbReference type="SAM" id="Phobius"/>
    </source>
</evidence>
<sequence>MRRSVHAILFVALGVVIGKWCQYTAVAYLAGWLGFEAASLIGLAPFVAALLVLTAHHPRHFAFRQRD</sequence>
<keyword evidence="3" id="KW-1185">Reference proteome</keyword>
<reference evidence="2 3" key="1">
    <citation type="submission" date="2020-08" db="EMBL/GenBank/DDBJ databases">
        <title>Genomic Encyclopedia of Type Strains, Phase IV (KMG-IV): sequencing the most valuable type-strain genomes for metagenomic binning, comparative biology and taxonomic classification.</title>
        <authorList>
            <person name="Goeker M."/>
        </authorList>
    </citation>
    <scope>NUCLEOTIDE SEQUENCE [LARGE SCALE GENOMIC DNA]</scope>
    <source>
        <strain evidence="2 3">DSM 15867</strain>
    </source>
</reference>
<accession>A0A7W7AI64</accession>
<dbReference type="RefSeq" id="WP_184111706.1">
    <property type="nucleotide sequence ID" value="NZ_JACHNY010000001.1"/>
</dbReference>
<dbReference type="EMBL" id="JACHNY010000001">
    <property type="protein sequence ID" value="MBB4616695.1"/>
    <property type="molecule type" value="Genomic_DNA"/>
</dbReference>